<feature type="domain" description="S1-like" evidence="6">
    <location>
        <begin position="1"/>
        <end position="73"/>
    </location>
</feature>
<proteinExistence type="inferred from homology"/>
<dbReference type="GO" id="GO:0043022">
    <property type="term" value="F:ribosome binding"/>
    <property type="evidence" value="ECO:0007669"/>
    <property type="project" value="UniProtKB-UniRule"/>
</dbReference>
<evidence type="ECO:0000313" key="8">
    <source>
        <dbReference type="Proteomes" id="UP000231098"/>
    </source>
</evidence>
<dbReference type="CDD" id="cd04451">
    <property type="entry name" value="S1_IF1"/>
    <property type="match status" value="1"/>
</dbReference>
<dbReference type="EMBL" id="PEYV01000059">
    <property type="protein sequence ID" value="PIS21269.1"/>
    <property type="molecule type" value="Genomic_DNA"/>
</dbReference>
<dbReference type="Gene3D" id="2.40.50.140">
    <property type="entry name" value="Nucleic acid-binding proteins"/>
    <property type="match status" value="1"/>
</dbReference>
<evidence type="ECO:0000313" key="7">
    <source>
        <dbReference type="EMBL" id="PIS21269.1"/>
    </source>
</evidence>
<evidence type="ECO:0000256" key="4">
    <source>
        <dbReference type="HAMAP-Rule" id="MF_00075"/>
    </source>
</evidence>
<keyword evidence="3 4" id="KW-0648">Protein biosynthesis</keyword>
<dbReference type="HAMAP" id="MF_00075">
    <property type="entry name" value="IF_1"/>
    <property type="match status" value="1"/>
</dbReference>
<dbReference type="GO" id="GO:0003743">
    <property type="term" value="F:translation initiation factor activity"/>
    <property type="evidence" value="ECO:0007669"/>
    <property type="project" value="UniProtKB-UniRule"/>
</dbReference>
<keyword evidence="4" id="KW-0694">RNA-binding</keyword>
<dbReference type="PANTHER" id="PTHR33370:SF1">
    <property type="entry name" value="TRANSLATION INITIATION FACTOR IF-1, CHLOROPLASTIC"/>
    <property type="match status" value="1"/>
</dbReference>
<protein>
    <recommendedName>
        <fullName evidence="4 5">Translation initiation factor IF-1</fullName>
    </recommendedName>
</protein>
<comment type="subcellular location">
    <subcellularLocation>
        <location evidence="4">Cytoplasm</location>
    </subcellularLocation>
</comment>
<dbReference type="SUPFAM" id="SSF50249">
    <property type="entry name" value="Nucleic acid-binding proteins"/>
    <property type="match status" value="1"/>
</dbReference>
<dbReference type="PROSITE" id="PS50832">
    <property type="entry name" value="S1_IF1_TYPE"/>
    <property type="match status" value="1"/>
</dbReference>
<dbReference type="InterPro" id="IPR004368">
    <property type="entry name" value="TIF_IF1"/>
</dbReference>
<dbReference type="InterPro" id="IPR006196">
    <property type="entry name" value="RNA-binding_domain_S1_IF1"/>
</dbReference>
<evidence type="ECO:0000259" key="6">
    <source>
        <dbReference type="PROSITE" id="PS50832"/>
    </source>
</evidence>
<keyword evidence="4" id="KW-0963">Cytoplasm</keyword>
<comment type="function">
    <text evidence="4">One of the essential components for the initiation of protein synthesis. Stabilizes the binding of IF-2 and IF-3 on the 30S subunit to which N-formylmethionyl-tRNA(fMet) subsequently binds. Helps modulate mRNA selection, yielding the 30S pre-initiation complex (PIC). Upon addition of the 50S ribosomal subunit IF-1, IF-2 and IF-3 are released leaving the mature 70S translation initiation complex.</text>
</comment>
<dbReference type="Proteomes" id="UP000231098">
    <property type="component" value="Unassembled WGS sequence"/>
</dbReference>
<evidence type="ECO:0000256" key="5">
    <source>
        <dbReference type="NCBIfam" id="TIGR00008"/>
    </source>
</evidence>
<dbReference type="GO" id="GO:0019843">
    <property type="term" value="F:rRNA binding"/>
    <property type="evidence" value="ECO:0007669"/>
    <property type="project" value="UniProtKB-UniRule"/>
</dbReference>
<keyword evidence="2 4" id="KW-0396">Initiation factor</keyword>
<keyword evidence="4" id="KW-0699">rRNA-binding</keyword>
<dbReference type="Pfam" id="PF01176">
    <property type="entry name" value="eIF-1a"/>
    <property type="match status" value="1"/>
</dbReference>
<organism evidence="7 8">
    <name type="scientific">candidate division WWE3 bacterium CG08_land_8_20_14_0_20_41_15</name>
    <dbReference type="NCBI Taxonomy" id="1975086"/>
    <lineage>
        <taxon>Bacteria</taxon>
        <taxon>Katanobacteria</taxon>
    </lineage>
</organism>
<evidence type="ECO:0000256" key="1">
    <source>
        <dbReference type="ARBA" id="ARBA00010939"/>
    </source>
</evidence>
<comment type="subunit">
    <text evidence="4">Component of the 30S ribosomal translation pre-initiation complex which assembles on the 30S ribosome in the order IF-2 and IF-3, IF-1 and N-formylmethionyl-tRNA(fMet); mRNA recruitment can occur at any time during PIC assembly.</text>
</comment>
<evidence type="ECO:0000256" key="2">
    <source>
        <dbReference type="ARBA" id="ARBA00022540"/>
    </source>
</evidence>
<evidence type="ECO:0000256" key="3">
    <source>
        <dbReference type="ARBA" id="ARBA00022917"/>
    </source>
</evidence>
<dbReference type="GO" id="GO:0005829">
    <property type="term" value="C:cytosol"/>
    <property type="evidence" value="ECO:0007669"/>
    <property type="project" value="TreeGrafter"/>
</dbReference>
<sequence>MSKEEAIVKEGVVTETLPDAIFKVKIEGEEELVLAQISGKMRIHKISILTGDKVRVEFTPYDLKRGRITFRFK</sequence>
<dbReference type="PANTHER" id="PTHR33370">
    <property type="entry name" value="TRANSLATION INITIATION FACTOR IF-1, CHLOROPLASTIC"/>
    <property type="match status" value="1"/>
</dbReference>
<comment type="caution">
    <text evidence="7">The sequence shown here is derived from an EMBL/GenBank/DDBJ whole genome shotgun (WGS) entry which is preliminary data.</text>
</comment>
<comment type="similarity">
    <text evidence="1 4">Belongs to the IF-1 family.</text>
</comment>
<gene>
    <name evidence="4" type="primary">infA</name>
    <name evidence="7" type="ORF">COT51_03575</name>
</gene>
<name>A0A2H0XAR6_UNCKA</name>
<reference evidence="8" key="1">
    <citation type="submission" date="2017-09" db="EMBL/GenBank/DDBJ databases">
        <title>Depth-based differentiation of microbial function through sediment-hosted aquifers and enrichment of novel symbionts in the deep terrestrial subsurface.</title>
        <authorList>
            <person name="Probst A.J."/>
            <person name="Ladd B."/>
            <person name="Jarett J.K."/>
            <person name="Geller-Mcgrath D.E."/>
            <person name="Sieber C.M.K."/>
            <person name="Emerson J.B."/>
            <person name="Anantharaman K."/>
            <person name="Thomas B.C."/>
            <person name="Malmstrom R."/>
            <person name="Stieglmeier M."/>
            <person name="Klingl A."/>
            <person name="Woyke T."/>
            <person name="Ryan C.M."/>
            <person name="Banfield J.F."/>
        </authorList>
    </citation>
    <scope>NUCLEOTIDE SEQUENCE [LARGE SCALE GENOMIC DNA]</scope>
</reference>
<dbReference type="NCBIfam" id="TIGR00008">
    <property type="entry name" value="infA"/>
    <property type="match status" value="1"/>
</dbReference>
<dbReference type="InterPro" id="IPR012340">
    <property type="entry name" value="NA-bd_OB-fold"/>
</dbReference>
<dbReference type="AlphaFoldDB" id="A0A2H0XAR6"/>
<accession>A0A2H0XAR6</accession>
<dbReference type="FunFam" id="2.40.50.140:FF:000002">
    <property type="entry name" value="Translation initiation factor IF-1"/>
    <property type="match status" value="1"/>
</dbReference>